<name>A0AAD7FWH3_MYCRO</name>
<evidence type="ECO:0000256" key="5">
    <source>
        <dbReference type="RuleBase" id="RU000454"/>
    </source>
</evidence>
<gene>
    <name evidence="8" type="ORF">B0H17DRAFT_1172366</name>
</gene>
<keyword evidence="6" id="KW-0732">Signal</keyword>
<organism evidence="8 9">
    <name type="scientific">Mycena rosella</name>
    <name type="common">Pink bonnet</name>
    <name type="synonym">Agaricus rosellus</name>
    <dbReference type="NCBI Taxonomy" id="1033263"/>
    <lineage>
        <taxon>Eukaryota</taxon>
        <taxon>Fungi</taxon>
        <taxon>Dikarya</taxon>
        <taxon>Basidiomycota</taxon>
        <taxon>Agaricomycotina</taxon>
        <taxon>Agaricomycetes</taxon>
        <taxon>Agaricomycetidae</taxon>
        <taxon>Agaricales</taxon>
        <taxon>Marasmiineae</taxon>
        <taxon>Mycenaceae</taxon>
        <taxon>Mycena</taxon>
    </lineage>
</organism>
<dbReference type="PANTHER" id="PTHR47966:SF47">
    <property type="entry name" value="ENDOPEPTIDASE, PUTATIVE (AFU_ORTHOLOGUE AFUA_3G01220)-RELATED"/>
    <property type="match status" value="1"/>
</dbReference>
<dbReference type="InterPro" id="IPR034164">
    <property type="entry name" value="Pepsin-like_dom"/>
</dbReference>
<evidence type="ECO:0000313" key="9">
    <source>
        <dbReference type="Proteomes" id="UP001221757"/>
    </source>
</evidence>
<dbReference type="PROSITE" id="PS51767">
    <property type="entry name" value="PEPTIDASE_A1"/>
    <property type="match status" value="1"/>
</dbReference>
<feature type="active site" evidence="3">
    <location>
        <position position="46"/>
    </location>
</feature>
<dbReference type="PROSITE" id="PS00141">
    <property type="entry name" value="ASP_PROTEASE"/>
    <property type="match status" value="1"/>
</dbReference>
<dbReference type="InterPro" id="IPR033121">
    <property type="entry name" value="PEPTIDASE_A1"/>
</dbReference>
<dbReference type="AlphaFoldDB" id="A0AAD7FWH3"/>
<keyword evidence="9" id="KW-1185">Reference proteome</keyword>
<protein>
    <submittedName>
        <fullName evidence="8">Acid protease</fullName>
    </submittedName>
</protein>
<dbReference type="PANTHER" id="PTHR47966">
    <property type="entry name" value="BETA-SITE APP-CLEAVING ENZYME, ISOFORM A-RELATED"/>
    <property type="match status" value="1"/>
</dbReference>
<dbReference type="InterPro" id="IPR021109">
    <property type="entry name" value="Peptidase_aspartic_dom_sf"/>
</dbReference>
<evidence type="ECO:0000259" key="7">
    <source>
        <dbReference type="PROSITE" id="PS51767"/>
    </source>
</evidence>
<comment type="caution">
    <text evidence="8">The sequence shown here is derived from an EMBL/GenBank/DDBJ whole genome shotgun (WGS) entry which is preliminary data.</text>
</comment>
<dbReference type="PRINTS" id="PR00792">
    <property type="entry name" value="PEPSIN"/>
</dbReference>
<keyword evidence="4" id="KW-1015">Disulfide bond</keyword>
<accession>A0AAD7FWH3</accession>
<evidence type="ECO:0000256" key="1">
    <source>
        <dbReference type="ARBA" id="ARBA00007447"/>
    </source>
</evidence>
<feature type="disulfide bond" evidence="4">
    <location>
        <begin position="307"/>
        <end position="344"/>
    </location>
</feature>
<feature type="chain" id="PRO_5042046998" evidence="6">
    <location>
        <begin position="19"/>
        <end position="389"/>
    </location>
</feature>
<dbReference type="GO" id="GO:0006508">
    <property type="term" value="P:proteolysis"/>
    <property type="evidence" value="ECO:0007669"/>
    <property type="project" value="UniProtKB-KW"/>
</dbReference>
<dbReference type="SUPFAM" id="SSF50630">
    <property type="entry name" value="Acid proteases"/>
    <property type="match status" value="1"/>
</dbReference>
<feature type="active site" evidence="3">
    <location>
        <position position="274"/>
    </location>
</feature>
<evidence type="ECO:0000256" key="4">
    <source>
        <dbReference type="PIRSR" id="PIRSR601461-2"/>
    </source>
</evidence>
<dbReference type="CDD" id="cd05471">
    <property type="entry name" value="pepsin_like"/>
    <property type="match status" value="1"/>
</dbReference>
<dbReference type="Gene3D" id="2.40.70.10">
    <property type="entry name" value="Acid Proteases"/>
    <property type="match status" value="2"/>
</dbReference>
<dbReference type="EMBL" id="JARKIE010000409">
    <property type="protein sequence ID" value="KAJ7643179.1"/>
    <property type="molecule type" value="Genomic_DNA"/>
</dbReference>
<evidence type="ECO:0000256" key="2">
    <source>
        <dbReference type="ARBA" id="ARBA00022750"/>
    </source>
</evidence>
<evidence type="ECO:0000256" key="6">
    <source>
        <dbReference type="SAM" id="SignalP"/>
    </source>
</evidence>
<evidence type="ECO:0000256" key="3">
    <source>
        <dbReference type="PIRSR" id="PIRSR601461-1"/>
    </source>
</evidence>
<dbReference type="Proteomes" id="UP001221757">
    <property type="component" value="Unassembled WGS sequence"/>
</dbReference>
<feature type="signal peptide" evidence="6">
    <location>
        <begin position="1"/>
        <end position="18"/>
    </location>
</feature>
<comment type="similarity">
    <text evidence="1 5">Belongs to the peptidase A1 family.</text>
</comment>
<dbReference type="GO" id="GO:0004190">
    <property type="term" value="F:aspartic-type endopeptidase activity"/>
    <property type="evidence" value="ECO:0007669"/>
    <property type="project" value="UniProtKB-KW"/>
</dbReference>
<proteinExistence type="inferred from homology"/>
<sequence>MFLLALSILLLGAASVDVAPLVGAQHDYEYLANITVGGQTFSVIIDTGSSDTWLAQKGFACLNLTGHPVPAATCGFGSQGFDSKLSKSFQPYPSTSFYITYGDGEYLSGAAAFETVTVGGLTVTHQEIGMVASAAWTGDGINTGLLGLAYPSLTSVENTSHGQGMLYNPFFFNAVKQNKIPHPYFSIALNRGTITAEHSPRPDPHLGYLAFGGIAPVPVTNTTATLPVQGFSIATHAPVSGAGATYSYYGVDVQKYVFPGSAAIFTAQNSTILDSGTTLNLMPSAVAQKYNAAFNATWRDGQYYVDCAAKAPPFAVVLGGKTFTIDGRDQIVSFGKDADGKEMCISGTQDGGPDMQGSVFILGDVFLHNVVTTFDIQKNQVTVSQRQHY</sequence>
<reference evidence="8" key="1">
    <citation type="submission" date="2023-03" db="EMBL/GenBank/DDBJ databases">
        <title>Massive genome expansion in bonnet fungi (Mycena s.s.) driven by repeated elements and novel gene families across ecological guilds.</title>
        <authorList>
            <consortium name="Lawrence Berkeley National Laboratory"/>
            <person name="Harder C.B."/>
            <person name="Miyauchi S."/>
            <person name="Viragh M."/>
            <person name="Kuo A."/>
            <person name="Thoen E."/>
            <person name="Andreopoulos B."/>
            <person name="Lu D."/>
            <person name="Skrede I."/>
            <person name="Drula E."/>
            <person name="Henrissat B."/>
            <person name="Morin E."/>
            <person name="Kohler A."/>
            <person name="Barry K."/>
            <person name="LaButti K."/>
            <person name="Morin E."/>
            <person name="Salamov A."/>
            <person name="Lipzen A."/>
            <person name="Mereny Z."/>
            <person name="Hegedus B."/>
            <person name="Baldrian P."/>
            <person name="Stursova M."/>
            <person name="Weitz H."/>
            <person name="Taylor A."/>
            <person name="Grigoriev I.V."/>
            <person name="Nagy L.G."/>
            <person name="Martin F."/>
            <person name="Kauserud H."/>
        </authorList>
    </citation>
    <scope>NUCLEOTIDE SEQUENCE</scope>
    <source>
        <strain evidence="8">CBHHK067</strain>
    </source>
</reference>
<dbReference type="InterPro" id="IPR001461">
    <property type="entry name" value="Aspartic_peptidase_A1"/>
</dbReference>
<dbReference type="GO" id="GO:0000324">
    <property type="term" value="C:fungal-type vacuole"/>
    <property type="evidence" value="ECO:0007669"/>
    <property type="project" value="TreeGrafter"/>
</dbReference>
<dbReference type="InterPro" id="IPR001969">
    <property type="entry name" value="Aspartic_peptidase_AS"/>
</dbReference>
<dbReference type="Pfam" id="PF00026">
    <property type="entry name" value="Asp"/>
    <property type="match status" value="1"/>
</dbReference>
<keyword evidence="5 8" id="KW-0645">Protease</keyword>
<keyword evidence="5" id="KW-0378">Hydrolase</keyword>
<evidence type="ECO:0000313" key="8">
    <source>
        <dbReference type="EMBL" id="KAJ7643179.1"/>
    </source>
</evidence>
<feature type="domain" description="Peptidase A1" evidence="7">
    <location>
        <begin position="30"/>
        <end position="384"/>
    </location>
</feature>
<keyword evidence="2 5" id="KW-0064">Aspartyl protease</keyword>